<dbReference type="InterPro" id="IPR050213">
    <property type="entry name" value="GST_superfamily"/>
</dbReference>
<evidence type="ECO:0000313" key="3">
    <source>
        <dbReference type="EMBL" id="CAG9324839.1"/>
    </source>
</evidence>
<dbReference type="Gene3D" id="1.20.1050.130">
    <property type="match status" value="1"/>
</dbReference>
<dbReference type="InterPro" id="IPR036249">
    <property type="entry name" value="Thioredoxin-like_sf"/>
</dbReference>
<keyword evidence="4" id="KW-1185">Reference proteome</keyword>
<sequence>MQQQPTLHYFDMMGTAEPIRMMFKYHNTNFNDHRITEQEWTHLKTTGFSEFETLPVMEIDNNRLVEPFAISKYIAHKFGYLPNTPMEMYMVDSICEYCCNINKMYMKMYEERDIEGMRRCCMEKMPTWLRKIETRLERNNNGTGFFVGNNVTLADFCVFQMLWDTCLKPGKIEQCGTMVSTNAPKLMQWHNRMMNNCQCFKNYLETRPHREC</sequence>
<dbReference type="PANTHER" id="PTHR11571:SF150">
    <property type="entry name" value="GLUTATHIONE S-TRANSFERASE"/>
    <property type="match status" value="1"/>
</dbReference>
<dbReference type="SUPFAM" id="SSF52833">
    <property type="entry name" value="Thioredoxin-like"/>
    <property type="match status" value="1"/>
</dbReference>
<proteinExistence type="predicted"/>
<dbReference type="SUPFAM" id="SSF47616">
    <property type="entry name" value="GST C-terminal domain-like"/>
    <property type="match status" value="1"/>
</dbReference>
<dbReference type="InterPro" id="IPR040079">
    <property type="entry name" value="Glutathione_S-Trfase"/>
</dbReference>
<dbReference type="SFLD" id="SFLDS00019">
    <property type="entry name" value="Glutathione_Transferase_(cytos"/>
    <property type="match status" value="1"/>
</dbReference>
<name>A0AAU9JVD5_9CILI</name>
<dbReference type="InterPro" id="IPR010987">
    <property type="entry name" value="Glutathione-S-Trfase_C-like"/>
</dbReference>
<evidence type="ECO:0008006" key="5">
    <source>
        <dbReference type="Google" id="ProtNLM"/>
    </source>
</evidence>
<feature type="domain" description="GST C-terminal" evidence="2">
    <location>
        <begin position="84"/>
        <end position="212"/>
    </location>
</feature>
<dbReference type="GO" id="GO:0004364">
    <property type="term" value="F:glutathione transferase activity"/>
    <property type="evidence" value="ECO:0007669"/>
    <property type="project" value="TreeGrafter"/>
</dbReference>
<dbReference type="CDD" id="cd03039">
    <property type="entry name" value="GST_N_Sigma_like"/>
    <property type="match status" value="1"/>
</dbReference>
<organism evidence="3 4">
    <name type="scientific">Blepharisma stoltei</name>
    <dbReference type="NCBI Taxonomy" id="1481888"/>
    <lineage>
        <taxon>Eukaryota</taxon>
        <taxon>Sar</taxon>
        <taxon>Alveolata</taxon>
        <taxon>Ciliophora</taxon>
        <taxon>Postciliodesmatophora</taxon>
        <taxon>Heterotrichea</taxon>
        <taxon>Heterotrichida</taxon>
        <taxon>Blepharismidae</taxon>
        <taxon>Blepharisma</taxon>
    </lineage>
</organism>
<dbReference type="InterPro" id="IPR004045">
    <property type="entry name" value="Glutathione_S-Trfase_N"/>
</dbReference>
<dbReference type="InterPro" id="IPR036282">
    <property type="entry name" value="Glutathione-S-Trfase_C_sf"/>
</dbReference>
<feature type="domain" description="GST N-terminal" evidence="1">
    <location>
        <begin position="3"/>
        <end position="82"/>
    </location>
</feature>
<evidence type="ECO:0000259" key="2">
    <source>
        <dbReference type="PROSITE" id="PS50405"/>
    </source>
</evidence>
<dbReference type="PROSITE" id="PS50405">
    <property type="entry name" value="GST_CTER"/>
    <property type="match status" value="1"/>
</dbReference>
<dbReference type="PROSITE" id="PS50404">
    <property type="entry name" value="GST_NTER"/>
    <property type="match status" value="1"/>
</dbReference>
<dbReference type="Pfam" id="PF14497">
    <property type="entry name" value="GST_C_3"/>
    <property type="match status" value="1"/>
</dbReference>
<accession>A0AAU9JVD5</accession>
<gene>
    <name evidence="3" type="ORF">BSTOLATCC_MIC36616</name>
</gene>
<dbReference type="EMBL" id="CAJZBQ010000036">
    <property type="protein sequence ID" value="CAG9324839.1"/>
    <property type="molecule type" value="Genomic_DNA"/>
</dbReference>
<dbReference type="Proteomes" id="UP001162131">
    <property type="component" value="Unassembled WGS sequence"/>
</dbReference>
<dbReference type="InterPro" id="IPR004046">
    <property type="entry name" value="GST_C"/>
</dbReference>
<evidence type="ECO:0000313" key="4">
    <source>
        <dbReference type="Proteomes" id="UP001162131"/>
    </source>
</evidence>
<reference evidence="3" key="1">
    <citation type="submission" date="2021-09" db="EMBL/GenBank/DDBJ databases">
        <authorList>
            <consortium name="AG Swart"/>
            <person name="Singh M."/>
            <person name="Singh A."/>
            <person name="Seah K."/>
            <person name="Emmerich C."/>
        </authorList>
    </citation>
    <scope>NUCLEOTIDE SEQUENCE</scope>
    <source>
        <strain evidence="3">ATCC30299</strain>
    </source>
</reference>
<dbReference type="AlphaFoldDB" id="A0AAU9JVD5"/>
<protein>
    <recommendedName>
        <fullName evidence="5">Glutathione S-transferase</fullName>
    </recommendedName>
</protein>
<comment type="caution">
    <text evidence="3">The sequence shown here is derived from an EMBL/GenBank/DDBJ whole genome shotgun (WGS) entry which is preliminary data.</text>
</comment>
<dbReference type="GO" id="GO:0006749">
    <property type="term" value="P:glutathione metabolic process"/>
    <property type="evidence" value="ECO:0007669"/>
    <property type="project" value="TreeGrafter"/>
</dbReference>
<evidence type="ECO:0000259" key="1">
    <source>
        <dbReference type="PROSITE" id="PS50404"/>
    </source>
</evidence>
<dbReference type="PANTHER" id="PTHR11571">
    <property type="entry name" value="GLUTATHIONE S-TRANSFERASE"/>
    <property type="match status" value="1"/>
</dbReference>
<dbReference type="CDD" id="cd03192">
    <property type="entry name" value="GST_C_Sigma_like"/>
    <property type="match status" value="1"/>
</dbReference>